<proteinExistence type="inferred from homology"/>
<evidence type="ECO:0000256" key="10">
    <source>
        <dbReference type="SAM" id="SignalP"/>
    </source>
</evidence>
<feature type="chain" id="PRO_5017333548" evidence="10">
    <location>
        <begin position="23"/>
        <end position="507"/>
    </location>
</feature>
<reference evidence="11 12" key="1">
    <citation type="submission" date="2018-02" db="EMBL/GenBank/DDBJ databases">
        <title>The genomes of Aspergillus section Nigri reveals drivers in fungal speciation.</title>
        <authorList>
            <consortium name="DOE Joint Genome Institute"/>
            <person name="Vesth T.C."/>
            <person name="Nybo J."/>
            <person name="Theobald S."/>
            <person name="Brandl J."/>
            <person name="Frisvad J.C."/>
            <person name="Nielsen K.F."/>
            <person name="Lyhne E.K."/>
            <person name="Kogle M.E."/>
            <person name="Kuo A."/>
            <person name="Riley R."/>
            <person name="Clum A."/>
            <person name="Nolan M."/>
            <person name="Lipzen A."/>
            <person name="Salamov A."/>
            <person name="Henrissat B."/>
            <person name="Wiebenga A."/>
            <person name="De vries R.P."/>
            <person name="Grigoriev I.V."/>
            <person name="Mortensen U.H."/>
            <person name="Andersen M.R."/>
            <person name="Baker S.E."/>
        </authorList>
    </citation>
    <scope>NUCLEOTIDE SEQUENCE [LARGE SCALE GENOMIC DNA]</scope>
    <source>
        <strain evidence="11 12">CBS 101889</strain>
    </source>
</reference>
<dbReference type="OrthoDB" id="1470350at2759"/>
<dbReference type="Proteomes" id="UP000248961">
    <property type="component" value="Unassembled WGS sequence"/>
</dbReference>
<comment type="similarity">
    <text evidence="2 9">Belongs to the cytochrome P450 family.</text>
</comment>
<feature type="binding site" description="axial binding residue" evidence="8">
    <location>
        <position position="414"/>
    </location>
    <ligand>
        <name>heme</name>
        <dbReference type="ChEBI" id="CHEBI:30413"/>
    </ligand>
    <ligandPart>
        <name>Fe</name>
        <dbReference type="ChEBI" id="CHEBI:18248"/>
    </ligandPart>
</feature>
<dbReference type="PRINTS" id="PR00463">
    <property type="entry name" value="EP450I"/>
</dbReference>
<name>A0A395I970_ASPHC</name>
<dbReference type="InterPro" id="IPR050364">
    <property type="entry name" value="Cytochrome_P450_fung"/>
</dbReference>
<dbReference type="SUPFAM" id="SSF48264">
    <property type="entry name" value="Cytochrome P450"/>
    <property type="match status" value="1"/>
</dbReference>
<evidence type="ECO:0000256" key="7">
    <source>
        <dbReference type="ARBA" id="ARBA00023033"/>
    </source>
</evidence>
<dbReference type="PANTHER" id="PTHR46300">
    <property type="entry name" value="P450, PUTATIVE (EUROFUNG)-RELATED-RELATED"/>
    <property type="match status" value="1"/>
</dbReference>
<dbReference type="RefSeq" id="XP_025553838.1">
    <property type="nucleotide sequence ID" value="XM_025691594.1"/>
</dbReference>
<evidence type="ECO:0000313" key="12">
    <source>
        <dbReference type="Proteomes" id="UP000248961"/>
    </source>
</evidence>
<dbReference type="InterPro" id="IPR017972">
    <property type="entry name" value="Cyt_P450_CS"/>
</dbReference>
<dbReference type="InterPro" id="IPR002401">
    <property type="entry name" value="Cyt_P450_E_grp-I"/>
</dbReference>
<keyword evidence="4 8" id="KW-0479">Metal-binding</keyword>
<evidence type="ECO:0000256" key="1">
    <source>
        <dbReference type="ARBA" id="ARBA00001971"/>
    </source>
</evidence>
<dbReference type="GO" id="GO:0020037">
    <property type="term" value="F:heme binding"/>
    <property type="evidence" value="ECO:0007669"/>
    <property type="project" value="InterPro"/>
</dbReference>
<dbReference type="VEuPathDB" id="FungiDB:BO97DRAFT_340350"/>
<dbReference type="GO" id="GO:0005506">
    <property type="term" value="F:iron ion binding"/>
    <property type="evidence" value="ECO:0007669"/>
    <property type="project" value="InterPro"/>
</dbReference>
<dbReference type="GO" id="GO:0016705">
    <property type="term" value="F:oxidoreductase activity, acting on paired donors, with incorporation or reduction of molecular oxygen"/>
    <property type="evidence" value="ECO:0007669"/>
    <property type="project" value="InterPro"/>
</dbReference>
<evidence type="ECO:0000256" key="4">
    <source>
        <dbReference type="ARBA" id="ARBA00022723"/>
    </source>
</evidence>
<dbReference type="InterPro" id="IPR036396">
    <property type="entry name" value="Cyt_P450_sf"/>
</dbReference>
<evidence type="ECO:0000256" key="3">
    <source>
        <dbReference type="ARBA" id="ARBA00022617"/>
    </source>
</evidence>
<keyword evidence="6 8" id="KW-0408">Iron</keyword>
<dbReference type="Gene3D" id="1.10.630.10">
    <property type="entry name" value="Cytochrome P450"/>
    <property type="match status" value="1"/>
</dbReference>
<keyword evidence="5 9" id="KW-0560">Oxidoreductase</keyword>
<protein>
    <submittedName>
        <fullName evidence="11">Cytochrome P450</fullName>
    </submittedName>
</protein>
<dbReference type="Pfam" id="PF00067">
    <property type="entry name" value="p450"/>
    <property type="match status" value="1"/>
</dbReference>
<evidence type="ECO:0000256" key="9">
    <source>
        <dbReference type="RuleBase" id="RU000461"/>
    </source>
</evidence>
<keyword evidence="3 8" id="KW-0349">Heme</keyword>
<evidence type="ECO:0000256" key="2">
    <source>
        <dbReference type="ARBA" id="ARBA00010617"/>
    </source>
</evidence>
<dbReference type="STRING" id="1450537.A0A395I970"/>
<feature type="signal peptide" evidence="10">
    <location>
        <begin position="1"/>
        <end position="22"/>
    </location>
</feature>
<accession>A0A395I970</accession>
<dbReference type="AlphaFoldDB" id="A0A395I970"/>
<dbReference type="CDD" id="cd11065">
    <property type="entry name" value="CYP64-like"/>
    <property type="match status" value="1"/>
</dbReference>
<keyword evidence="12" id="KW-1185">Reference proteome</keyword>
<dbReference type="GO" id="GO:0004497">
    <property type="term" value="F:monooxygenase activity"/>
    <property type="evidence" value="ECO:0007669"/>
    <property type="project" value="UniProtKB-KW"/>
</dbReference>
<gene>
    <name evidence="11" type="ORF">BO97DRAFT_340350</name>
</gene>
<dbReference type="InterPro" id="IPR001128">
    <property type="entry name" value="Cyt_P450"/>
</dbReference>
<dbReference type="GeneID" id="37195883"/>
<dbReference type="PROSITE" id="PS00086">
    <property type="entry name" value="CYTOCHROME_P450"/>
    <property type="match status" value="1"/>
</dbReference>
<evidence type="ECO:0000256" key="6">
    <source>
        <dbReference type="ARBA" id="ARBA00023004"/>
    </source>
</evidence>
<dbReference type="PANTHER" id="PTHR46300:SF1">
    <property type="entry name" value="P450, PUTATIVE (EUROFUNG)-RELATED"/>
    <property type="match status" value="1"/>
</dbReference>
<evidence type="ECO:0000256" key="8">
    <source>
        <dbReference type="PIRSR" id="PIRSR602401-1"/>
    </source>
</evidence>
<evidence type="ECO:0000256" key="5">
    <source>
        <dbReference type="ARBA" id="ARBA00023002"/>
    </source>
</evidence>
<dbReference type="EMBL" id="KZ824274">
    <property type="protein sequence ID" value="RAL14684.1"/>
    <property type="molecule type" value="Genomic_DNA"/>
</dbReference>
<keyword evidence="7 9" id="KW-0503">Monooxygenase</keyword>
<comment type="cofactor">
    <cofactor evidence="1 8">
        <name>heme</name>
        <dbReference type="ChEBI" id="CHEBI:30413"/>
    </cofactor>
</comment>
<keyword evidence="10" id="KW-0732">Signal</keyword>
<organism evidence="11 12">
    <name type="scientific">Aspergillus homomorphus (strain CBS 101889)</name>
    <dbReference type="NCBI Taxonomy" id="1450537"/>
    <lineage>
        <taxon>Eukaryota</taxon>
        <taxon>Fungi</taxon>
        <taxon>Dikarya</taxon>
        <taxon>Ascomycota</taxon>
        <taxon>Pezizomycotina</taxon>
        <taxon>Eurotiomycetes</taxon>
        <taxon>Eurotiomycetidae</taxon>
        <taxon>Eurotiales</taxon>
        <taxon>Aspergillaceae</taxon>
        <taxon>Aspergillus</taxon>
        <taxon>Aspergillus subgen. Circumdati</taxon>
    </lineage>
</organism>
<sequence length="507" mass="57785">MLCIAVTIGAGWLILRPSSTRALPPLPLQPLPFIGNLHQLRGNNGVKESLAWHQRCGPLLTLKPGRRTVILIGDRDIANALLSKRGRIYSSRPHLTMALDVMSKGDHTVFLPYGPKWKAHSRLHVAFIGHRVVKHYRRIQELESLKMLQELLAGVDAVEAFPRFQTSLINTLAFGAPVTTMRSTQMREVQELSKAFIDASATGSWWVDSFPALRCLPSWLAPWKRFGEQIHAKFVRITGTSIAAARNTQSWNWVKYTDRLKGIGPITDHELCFVFGSLYQAGVDIVTLYLQSFLVAWITHPGPVLIAQRELDRVVGPARLPSFSDVAKLTYCEAFVKEVLRWRPLASWAMPHCLTEEDTFMGYRFPKGTMFIANQYAMDMDRETWEDPECFRPERWLNHPSRNPASFGFGRRMCPGSHLVMESLSIIIPRMLWALTMKGHARGERGEEVDSNLCNFRQEGPVLIPPSFEPEIWIRDEHRQRVLDLTMEATEKDVDVLLRRIGKEFNP</sequence>
<evidence type="ECO:0000313" key="11">
    <source>
        <dbReference type="EMBL" id="RAL14684.1"/>
    </source>
</evidence>